<dbReference type="Proteomes" id="UP001177023">
    <property type="component" value="Unassembled WGS sequence"/>
</dbReference>
<feature type="domain" description="PCI" evidence="8">
    <location>
        <begin position="369"/>
        <end position="546"/>
    </location>
</feature>
<evidence type="ECO:0000313" key="10">
    <source>
        <dbReference type="Proteomes" id="UP001177023"/>
    </source>
</evidence>
<reference evidence="9" key="1">
    <citation type="submission" date="2023-06" db="EMBL/GenBank/DDBJ databases">
        <authorList>
            <person name="Delattre M."/>
        </authorList>
    </citation>
    <scope>NUCLEOTIDE SEQUENCE</scope>
    <source>
        <strain evidence="9">AF72</strain>
    </source>
</reference>
<evidence type="ECO:0000256" key="5">
    <source>
        <dbReference type="ARBA" id="ARBA00022917"/>
    </source>
</evidence>
<name>A0AA36GAQ3_9BILA</name>
<feature type="compositionally biased region" description="Low complexity" evidence="7">
    <location>
        <begin position="1067"/>
        <end position="1078"/>
    </location>
</feature>
<dbReference type="SMART" id="SM00088">
    <property type="entry name" value="PINT"/>
    <property type="match status" value="1"/>
</dbReference>
<keyword evidence="10" id="KW-1185">Reference proteome</keyword>
<dbReference type="Gene3D" id="4.10.860.10">
    <property type="entry name" value="UVR domain"/>
    <property type="match status" value="1"/>
</dbReference>
<dbReference type="PROSITE" id="PS50250">
    <property type="entry name" value="PCI"/>
    <property type="match status" value="1"/>
</dbReference>
<dbReference type="GO" id="GO:0071541">
    <property type="term" value="C:eukaryotic translation initiation factor 3 complex, eIF3m"/>
    <property type="evidence" value="ECO:0007669"/>
    <property type="project" value="TreeGrafter"/>
</dbReference>
<dbReference type="EMBL" id="CATQJA010002654">
    <property type="protein sequence ID" value="CAJ0578705.1"/>
    <property type="molecule type" value="Genomic_DNA"/>
</dbReference>
<dbReference type="HAMAP" id="MF_03000">
    <property type="entry name" value="eIF3a"/>
    <property type="match status" value="1"/>
</dbReference>
<feature type="coiled-coil region" evidence="6">
    <location>
        <begin position="620"/>
        <end position="686"/>
    </location>
</feature>
<dbReference type="GO" id="GO:0002188">
    <property type="term" value="P:translation reinitiation"/>
    <property type="evidence" value="ECO:0007669"/>
    <property type="project" value="TreeGrafter"/>
</dbReference>
<protein>
    <recommendedName>
        <fullName evidence="8">PCI domain-containing protein</fullName>
    </recommendedName>
</protein>
<evidence type="ECO:0000256" key="6">
    <source>
        <dbReference type="SAM" id="Coils"/>
    </source>
</evidence>
<keyword evidence="2" id="KW-0963">Cytoplasm</keyword>
<gene>
    <name evidence="9" type="ORF">MSPICULIGERA_LOCUS16947</name>
</gene>
<accession>A0AA36GAQ3</accession>
<organism evidence="9 10">
    <name type="scientific">Mesorhabditis spiculigera</name>
    <dbReference type="NCBI Taxonomy" id="96644"/>
    <lineage>
        <taxon>Eukaryota</taxon>
        <taxon>Metazoa</taxon>
        <taxon>Ecdysozoa</taxon>
        <taxon>Nematoda</taxon>
        <taxon>Chromadorea</taxon>
        <taxon>Rhabditida</taxon>
        <taxon>Rhabditina</taxon>
        <taxon>Rhabditomorpha</taxon>
        <taxon>Rhabditoidea</taxon>
        <taxon>Rhabditidae</taxon>
        <taxon>Mesorhabditinae</taxon>
        <taxon>Mesorhabditis</taxon>
    </lineage>
</organism>
<dbReference type="Pfam" id="PF22591">
    <property type="entry name" value="eIF3a_PCI_TPR-like"/>
    <property type="match status" value="1"/>
</dbReference>
<comment type="caution">
    <text evidence="9">The sequence shown here is derived from an EMBL/GenBank/DDBJ whole genome shotgun (WGS) entry which is preliminary data.</text>
</comment>
<dbReference type="InterPro" id="IPR027512">
    <property type="entry name" value="EIF3A"/>
</dbReference>
<evidence type="ECO:0000256" key="2">
    <source>
        <dbReference type="ARBA" id="ARBA00022490"/>
    </source>
</evidence>
<keyword evidence="3" id="KW-0396">Initiation factor</keyword>
<dbReference type="GO" id="GO:0071540">
    <property type="term" value="C:eukaryotic translation initiation factor 3 complex, eIF3e"/>
    <property type="evidence" value="ECO:0007669"/>
    <property type="project" value="TreeGrafter"/>
</dbReference>
<dbReference type="GO" id="GO:0001732">
    <property type="term" value="P:formation of cytoplasmic translation initiation complex"/>
    <property type="evidence" value="ECO:0007669"/>
    <property type="project" value="TreeGrafter"/>
</dbReference>
<dbReference type="FunFam" id="4.10.860.10:FF:000001">
    <property type="entry name" value="Eukaryotic translation initiation factor 3 subunit A"/>
    <property type="match status" value="1"/>
</dbReference>
<feature type="non-terminal residue" evidence="9">
    <location>
        <position position="1131"/>
    </location>
</feature>
<dbReference type="GO" id="GO:0043614">
    <property type="term" value="C:multi-eIF complex"/>
    <property type="evidence" value="ECO:0007669"/>
    <property type="project" value="TreeGrafter"/>
</dbReference>
<feature type="compositionally biased region" description="Basic residues" evidence="7">
    <location>
        <begin position="20"/>
        <end position="35"/>
    </location>
</feature>
<feature type="compositionally biased region" description="Polar residues" evidence="7">
    <location>
        <begin position="1"/>
        <end position="11"/>
    </location>
</feature>
<keyword evidence="4" id="KW-0694">RNA-binding</keyword>
<feature type="compositionally biased region" description="Basic and acidic residues" evidence="7">
    <location>
        <begin position="979"/>
        <end position="993"/>
    </location>
</feature>
<proteinExistence type="inferred from homology"/>
<dbReference type="Gene3D" id="1.25.40.860">
    <property type="match status" value="2"/>
</dbReference>
<feature type="compositionally biased region" description="Basic and acidic residues" evidence="7">
    <location>
        <begin position="925"/>
        <end position="964"/>
    </location>
</feature>
<dbReference type="PANTHER" id="PTHR14005">
    <property type="entry name" value="EUKARYOTIC TRANSLATION INITIATION FACTOR 3, THETA SUBUNIT"/>
    <property type="match status" value="1"/>
</dbReference>
<dbReference type="AlphaFoldDB" id="A0AA36GAQ3"/>
<feature type="region of interest" description="Disordered" evidence="7">
    <location>
        <begin position="1"/>
        <end position="37"/>
    </location>
</feature>
<keyword evidence="5" id="KW-0648">Protein biosynthesis</keyword>
<evidence type="ECO:0000256" key="4">
    <source>
        <dbReference type="ARBA" id="ARBA00022884"/>
    </source>
</evidence>
<dbReference type="PANTHER" id="PTHR14005:SF0">
    <property type="entry name" value="EUKARYOTIC TRANSLATION INITIATION FACTOR 3 SUBUNIT A"/>
    <property type="match status" value="1"/>
</dbReference>
<dbReference type="GO" id="GO:0003743">
    <property type="term" value="F:translation initiation factor activity"/>
    <property type="evidence" value="ECO:0007669"/>
    <property type="project" value="UniProtKB-KW"/>
</dbReference>
<evidence type="ECO:0000313" key="9">
    <source>
        <dbReference type="EMBL" id="CAJ0578705.1"/>
    </source>
</evidence>
<evidence type="ECO:0000259" key="8">
    <source>
        <dbReference type="PROSITE" id="PS50250"/>
    </source>
</evidence>
<evidence type="ECO:0000256" key="7">
    <source>
        <dbReference type="SAM" id="MobiDB-lite"/>
    </source>
</evidence>
<evidence type="ECO:0000256" key="1">
    <source>
        <dbReference type="ARBA" id="ARBA00004496"/>
    </source>
</evidence>
<feature type="region of interest" description="Disordered" evidence="7">
    <location>
        <begin position="851"/>
        <end position="1131"/>
    </location>
</feature>
<dbReference type="GO" id="GO:0003729">
    <property type="term" value="F:mRNA binding"/>
    <property type="evidence" value="ECO:0007669"/>
    <property type="project" value="TreeGrafter"/>
</dbReference>
<keyword evidence="6" id="KW-0175">Coiled coil</keyword>
<feature type="compositionally biased region" description="Basic and acidic residues" evidence="7">
    <location>
        <begin position="851"/>
        <end position="912"/>
    </location>
</feature>
<feature type="coiled-coil region" evidence="6">
    <location>
        <begin position="726"/>
        <end position="753"/>
    </location>
</feature>
<dbReference type="InterPro" id="IPR054711">
    <property type="entry name" value="eIF3a_PCI_TPR-like"/>
</dbReference>
<evidence type="ECO:0000256" key="3">
    <source>
        <dbReference type="ARBA" id="ARBA00022540"/>
    </source>
</evidence>
<dbReference type="InterPro" id="IPR000717">
    <property type="entry name" value="PCI_dom"/>
</dbReference>
<sequence length="1131" mass="130500">MSTPAGTQATADSVVLPSKRSMKRAAARERQRRLYGPRETSKEAAFMAPTYFQKPEAALKRAQELIHVGKEQDALDALHETIKARRHKQWSQTHEEIMMLHVTLCVTLRKPHMAKDALFQYKTLTQQVAVTSLEKVISHLLTQAQQKAEDAQKTSIEKVEEIDDLDQGDAPEHLLLSVVSGAAAQDRMDRTVLAPWLRFLWDSFRNCLELLRNNAQVEHLYHKVTRQSLAFCAKYQRRTEFRKLSDLLRLHLNQIQKQQHLPHGVKLSSPESLVLMQDTRLCQLDTAIQMELWQEAYRSAEDVHGMMQLSKDKDRRMVKVSSYVNYYDKLSLVFWKAGNSLFHAAALLQKFVIYKDMKKTFSDEEAQDQATRVLLATLAIPDGAEQPSDLCKHLDMDDHHMANMRLLSNLLKLPIAPTRSSILREAVRLGIPEMANQPSIQLHKLLESDVSPNKLSSQAEIELSKVASVPEYGQYIEALRSVIATKAIKQIAAIYDTISWARLRRVVPFYDDLTLESFVVDISKHRVVRATVDHREGCVRFGSGLDMPSNLDLEENEGFASDDNHVGIGNIRSHLEKTWQRLREINEWLEGHKQKERALDTVKRLVGVYQHHKVADYERIQQRRRKIESYKETSERVKEQKTAQAIAERTQMEERKRAEEKIRLEIANKEQEQKRRLNEQEEVQRKIRADKMKKLQSSSLYTHVLKNYTEEELANMDPEEVLREQRLRLDADRQEQQQKLQQQEKKFDHQIRAFHLEELKERRAVEDHRRTKAPKLFKEYEDRRVAAAIAKHENATKMWAQLEAVHEIALDWFEKVKENRADEFAAKRDEFYQKVDAVRQDRLADRAEARAEERRREWRKKKAEEERRRREDEERQKMQLLEDQRRAARGDRPERRGDRMDDASKAMADDNWRGGGGRPAFAPRSDFDRSGDRDRDRAPMRGMDRGPPPERDYPSSAADTDRTWRSGMGVPARAPPAREPMRDGPSRDSERVPFRAGMGQVPERREPIARQPPSVADQGAWTRGNVVARPERPEPTPSPAAEPARQAPAPQARPGAYVPPSMRKNMGQTPGAPAGQGPEQSDDGFTSVRRGMPTRPPPQQQPPIKREGPPPRQPPAPRSGNAESDNNWRRN</sequence>
<feature type="compositionally biased region" description="Low complexity" evidence="7">
    <location>
        <begin position="1041"/>
        <end position="1054"/>
    </location>
</feature>
<comment type="subcellular location">
    <subcellularLocation>
        <location evidence="1">Cytoplasm</location>
    </subcellularLocation>
</comment>